<evidence type="ECO:0000313" key="2">
    <source>
        <dbReference type="EMBL" id="MFC5669206.1"/>
    </source>
</evidence>
<accession>A0ABW0XJG1</accession>
<keyword evidence="3" id="KW-1185">Reference proteome</keyword>
<proteinExistence type="predicted"/>
<dbReference type="EMBL" id="JBHSPC010000011">
    <property type="protein sequence ID" value="MFC5669206.1"/>
    <property type="molecule type" value="Genomic_DNA"/>
</dbReference>
<comment type="caution">
    <text evidence="2">The sequence shown here is derived from an EMBL/GenBank/DDBJ whole genome shotgun (WGS) entry which is preliminary data.</text>
</comment>
<protein>
    <submittedName>
        <fullName evidence="2">Uncharacterized protein</fullName>
    </submittedName>
</protein>
<reference evidence="3" key="1">
    <citation type="journal article" date="2019" name="Int. J. Syst. Evol. Microbiol.">
        <title>The Global Catalogue of Microorganisms (GCM) 10K type strain sequencing project: providing services to taxonomists for standard genome sequencing and annotation.</title>
        <authorList>
            <consortium name="The Broad Institute Genomics Platform"/>
            <consortium name="The Broad Institute Genome Sequencing Center for Infectious Disease"/>
            <person name="Wu L."/>
            <person name="Ma J."/>
        </authorList>
    </citation>
    <scope>NUCLEOTIDE SEQUENCE [LARGE SCALE GENOMIC DNA]</scope>
    <source>
        <strain evidence="3">JCM 13852</strain>
    </source>
</reference>
<dbReference type="Proteomes" id="UP001596183">
    <property type="component" value="Unassembled WGS sequence"/>
</dbReference>
<sequence>MGSSKYPRLGFDPAPGDPKTVRLTTSLIGRADRESGVAQLSEIGASGGIRVGRSADTFTKSTDKIQPHLK</sequence>
<evidence type="ECO:0000313" key="3">
    <source>
        <dbReference type="Proteomes" id="UP001596183"/>
    </source>
</evidence>
<organism evidence="2 3">
    <name type="scientific">Streptomyces incanus</name>
    <dbReference type="NCBI Taxonomy" id="887453"/>
    <lineage>
        <taxon>Bacteria</taxon>
        <taxon>Bacillati</taxon>
        <taxon>Actinomycetota</taxon>
        <taxon>Actinomycetes</taxon>
        <taxon>Kitasatosporales</taxon>
        <taxon>Streptomycetaceae</taxon>
        <taxon>Streptomyces</taxon>
    </lineage>
</organism>
<feature type="region of interest" description="Disordered" evidence="1">
    <location>
        <begin position="1"/>
        <end position="21"/>
    </location>
</feature>
<dbReference type="RefSeq" id="WP_381205105.1">
    <property type="nucleotide sequence ID" value="NZ_JBHSPC010000011.1"/>
</dbReference>
<gene>
    <name evidence="2" type="ORF">ACFP2V_03460</name>
</gene>
<evidence type="ECO:0000256" key="1">
    <source>
        <dbReference type="SAM" id="MobiDB-lite"/>
    </source>
</evidence>
<name>A0ABW0XJG1_9ACTN</name>